<accession>A0A9Q1F5P0</accession>
<reference evidence="2" key="1">
    <citation type="journal article" date="2023" name="Science">
        <title>Genome structures resolve the early diversification of teleost fishes.</title>
        <authorList>
            <person name="Parey E."/>
            <person name="Louis A."/>
            <person name="Montfort J."/>
            <person name="Bouchez O."/>
            <person name="Roques C."/>
            <person name="Iampietro C."/>
            <person name="Lluch J."/>
            <person name="Castinel A."/>
            <person name="Donnadieu C."/>
            <person name="Desvignes T."/>
            <person name="Floi Bucao C."/>
            <person name="Jouanno E."/>
            <person name="Wen M."/>
            <person name="Mejri S."/>
            <person name="Dirks R."/>
            <person name="Jansen H."/>
            <person name="Henkel C."/>
            <person name="Chen W.J."/>
            <person name="Zahm M."/>
            <person name="Cabau C."/>
            <person name="Klopp C."/>
            <person name="Thompson A.W."/>
            <person name="Robinson-Rechavi M."/>
            <person name="Braasch I."/>
            <person name="Lecointre G."/>
            <person name="Bobe J."/>
            <person name="Postlethwait J.H."/>
            <person name="Berthelot C."/>
            <person name="Roest Crollius H."/>
            <person name="Guiguen Y."/>
        </authorList>
    </citation>
    <scope>NUCLEOTIDE SEQUENCE</scope>
    <source>
        <strain evidence="2">WJC10195</strain>
    </source>
</reference>
<gene>
    <name evidence="2" type="ORF">SKAU_G00230160</name>
</gene>
<name>A0A9Q1F5P0_SYNKA</name>
<feature type="compositionally biased region" description="Basic residues" evidence="1">
    <location>
        <begin position="52"/>
        <end position="61"/>
    </location>
</feature>
<feature type="region of interest" description="Disordered" evidence="1">
    <location>
        <begin position="1"/>
        <end position="68"/>
    </location>
</feature>
<sequence>MLRAVLYRGLPMQNADRGTPSRADEEEEEEEWPLTAGTEKGFDGKNRQVYGKTHRTQHAKSARAALHP</sequence>
<evidence type="ECO:0000313" key="2">
    <source>
        <dbReference type="EMBL" id="KAJ8351540.1"/>
    </source>
</evidence>
<protein>
    <submittedName>
        <fullName evidence="2">Uncharacterized protein</fullName>
    </submittedName>
</protein>
<organism evidence="2 3">
    <name type="scientific">Synaphobranchus kaupii</name>
    <name type="common">Kaup's arrowtooth eel</name>
    <dbReference type="NCBI Taxonomy" id="118154"/>
    <lineage>
        <taxon>Eukaryota</taxon>
        <taxon>Metazoa</taxon>
        <taxon>Chordata</taxon>
        <taxon>Craniata</taxon>
        <taxon>Vertebrata</taxon>
        <taxon>Euteleostomi</taxon>
        <taxon>Actinopterygii</taxon>
        <taxon>Neopterygii</taxon>
        <taxon>Teleostei</taxon>
        <taxon>Anguilliformes</taxon>
        <taxon>Synaphobranchidae</taxon>
        <taxon>Synaphobranchus</taxon>
    </lineage>
</organism>
<comment type="caution">
    <text evidence="2">The sequence shown here is derived from an EMBL/GenBank/DDBJ whole genome shotgun (WGS) entry which is preliminary data.</text>
</comment>
<dbReference type="AlphaFoldDB" id="A0A9Q1F5P0"/>
<evidence type="ECO:0000313" key="3">
    <source>
        <dbReference type="Proteomes" id="UP001152622"/>
    </source>
</evidence>
<evidence type="ECO:0000256" key="1">
    <source>
        <dbReference type="SAM" id="MobiDB-lite"/>
    </source>
</evidence>
<dbReference type="Proteomes" id="UP001152622">
    <property type="component" value="Chromosome 8"/>
</dbReference>
<dbReference type="EMBL" id="JAINUF010000008">
    <property type="protein sequence ID" value="KAJ8351540.1"/>
    <property type="molecule type" value="Genomic_DNA"/>
</dbReference>
<proteinExistence type="predicted"/>
<keyword evidence="3" id="KW-1185">Reference proteome</keyword>